<keyword evidence="2" id="KW-1185">Reference proteome</keyword>
<dbReference type="Proteomes" id="UP000314983">
    <property type="component" value="Chromosome 19"/>
</dbReference>
<dbReference type="OMA" id="RCLYNTK"/>
<name>A0A4W4GKJ8_ELEEL</name>
<reference evidence="1" key="4">
    <citation type="submission" date="2025-08" db="UniProtKB">
        <authorList>
            <consortium name="Ensembl"/>
        </authorList>
    </citation>
    <scope>IDENTIFICATION</scope>
</reference>
<dbReference type="Ensembl" id="ENSEEET00000037227.2">
    <property type="protein sequence ID" value="ENSEEEP00000036796.2"/>
    <property type="gene ID" value="ENSEEEG00000017470.2"/>
</dbReference>
<sequence>MTCSTAVGVRKEPGGNYKKGFSPRVLAALTSRCWRVNMAGSETKTRLDSLFMEADRTWELTVRVWFLAPLSPTSLSVAFSVVKKRPRCLYNTKTSFATPAWRKQEIMSQTGEAESQ</sequence>
<dbReference type="AlphaFoldDB" id="A0A4W4GKJ8"/>
<accession>A0A4W4GKJ8</accession>
<evidence type="ECO:0000313" key="1">
    <source>
        <dbReference type="Ensembl" id="ENSEEEP00000036796.2"/>
    </source>
</evidence>
<organism evidence="1 2">
    <name type="scientific">Electrophorus electricus</name>
    <name type="common">Electric eel</name>
    <name type="synonym">Gymnotus electricus</name>
    <dbReference type="NCBI Taxonomy" id="8005"/>
    <lineage>
        <taxon>Eukaryota</taxon>
        <taxon>Metazoa</taxon>
        <taxon>Chordata</taxon>
        <taxon>Craniata</taxon>
        <taxon>Vertebrata</taxon>
        <taxon>Euteleostomi</taxon>
        <taxon>Actinopterygii</taxon>
        <taxon>Neopterygii</taxon>
        <taxon>Teleostei</taxon>
        <taxon>Ostariophysi</taxon>
        <taxon>Gymnotiformes</taxon>
        <taxon>Gymnotoidei</taxon>
        <taxon>Gymnotidae</taxon>
        <taxon>Electrophorus</taxon>
    </lineage>
</organism>
<evidence type="ECO:0000313" key="2">
    <source>
        <dbReference type="Proteomes" id="UP000314983"/>
    </source>
</evidence>
<dbReference type="GeneTree" id="ENSGT01030000235262"/>
<protein>
    <submittedName>
        <fullName evidence="1">Uncharacterized protein</fullName>
    </submittedName>
</protein>
<reference evidence="1" key="3">
    <citation type="submission" date="2020-05" db="EMBL/GenBank/DDBJ databases">
        <title>Electrophorus electricus (electric eel) genome, fEleEle1, primary haplotype.</title>
        <authorList>
            <person name="Myers G."/>
            <person name="Meyer A."/>
            <person name="Fedrigo O."/>
            <person name="Formenti G."/>
            <person name="Rhie A."/>
            <person name="Tracey A."/>
            <person name="Sims Y."/>
            <person name="Jarvis E.D."/>
        </authorList>
    </citation>
    <scope>NUCLEOTIDE SEQUENCE [LARGE SCALE GENOMIC DNA]</scope>
</reference>
<reference evidence="2" key="1">
    <citation type="journal article" date="2014" name="Science">
        <title>Nonhuman genetics. Genomic basis for the convergent evolution of electric organs.</title>
        <authorList>
            <person name="Gallant J.R."/>
            <person name="Traeger L.L."/>
            <person name="Volkening J.D."/>
            <person name="Moffett H."/>
            <person name="Chen P.H."/>
            <person name="Novina C.D."/>
            <person name="Phillips G.N.Jr."/>
            <person name="Anand R."/>
            <person name="Wells G.B."/>
            <person name="Pinch M."/>
            <person name="Guth R."/>
            <person name="Unguez G.A."/>
            <person name="Albert J.S."/>
            <person name="Zakon H.H."/>
            <person name="Samanta M.P."/>
            <person name="Sussman M.R."/>
        </authorList>
    </citation>
    <scope>NUCLEOTIDE SEQUENCE [LARGE SCALE GENOMIC DNA]</scope>
</reference>
<proteinExistence type="predicted"/>
<reference evidence="2" key="2">
    <citation type="journal article" date="2017" name="Sci. Adv.">
        <title>A tail of two voltages: Proteomic comparison of the three electric organs of the electric eel.</title>
        <authorList>
            <person name="Traeger L.L."/>
            <person name="Sabat G."/>
            <person name="Barrett-Wilt G.A."/>
            <person name="Wells G.B."/>
            <person name="Sussman M.R."/>
        </authorList>
    </citation>
    <scope>NUCLEOTIDE SEQUENCE [LARGE SCALE GENOMIC DNA]</scope>
</reference>
<reference evidence="1" key="5">
    <citation type="submission" date="2025-09" db="UniProtKB">
        <authorList>
            <consortium name="Ensembl"/>
        </authorList>
    </citation>
    <scope>IDENTIFICATION</scope>
</reference>